<feature type="transmembrane region" description="Helical" evidence="6">
    <location>
        <begin position="246"/>
        <end position="264"/>
    </location>
</feature>
<feature type="transmembrane region" description="Helical" evidence="6">
    <location>
        <begin position="180"/>
        <end position="200"/>
    </location>
</feature>
<feature type="transmembrane region" description="Helical" evidence="6">
    <location>
        <begin position="301"/>
        <end position="320"/>
    </location>
</feature>
<proteinExistence type="inferred from homology"/>
<feature type="transmembrane region" description="Helical" evidence="6">
    <location>
        <begin position="12"/>
        <end position="28"/>
    </location>
</feature>
<sequence>MAKNNGKWKTVVVILVVYFVMAVLNILFKKVLNEGKNQLVIVSYRLVFGAVFVMPIAYFTERKSGCMLTTRILCYLFFSALMGATLTQYLFLIGIKYTSAAFSTAFINMTPVLTFLLALPLRLENVDLRSKSGIAKVSGSLICIGGVIMLIFYRGFPLNQDGMSSYDASNPKLDDRPRNWILGSFFLVLSILCWSVWFLIQAKIVKKYPCKYSSTSVMSAIGALQSTILCFAINRDISIWILRGKLEIFTVLFAGIFGSGFCYVGISWCVEQRGPVFTAAFSPFIQIFVMLLDFVFFHERIYIGSVIGSALVICGLYILLWGKSNDEAANISNQLEVAEACNGSSDSKIAATGDVTQANSKSSCYS</sequence>
<comment type="caution">
    <text evidence="8">The sequence shown here is derived from an EMBL/GenBank/DDBJ whole genome shotgun (WGS) entry which is preliminary data.</text>
</comment>
<dbReference type="SUPFAM" id="SSF103481">
    <property type="entry name" value="Multidrug resistance efflux transporter EmrE"/>
    <property type="match status" value="2"/>
</dbReference>
<organism evidence="8 9">
    <name type="scientific">Saponaria officinalis</name>
    <name type="common">Common soapwort</name>
    <name type="synonym">Lychnis saponaria</name>
    <dbReference type="NCBI Taxonomy" id="3572"/>
    <lineage>
        <taxon>Eukaryota</taxon>
        <taxon>Viridiplantae</taxon>
        <taxon>Streptophyta</taxon>
        <taxon>Embryophyta</taxon>
        <taxon>Tracheophyta</taxon>
        <taxon>Spermatophyta</taxon>
        <taxon>Magnoliopsida</taxon>
        <taxon>eudicotyledons</taxon>
        <taxon>Gunneridae</taxon>
        <taxon>Pentapetalae</taxon>
        <taxon>Caryophyllales</taxon>
        <taxon>Caryophyllaceae</taxon>
        <taxon>Caryophylleae</taxon>
        <taxon>Saponaria</taxon>
    </lineage>
</organism>
<dbReference type="Pfam" id="PF00892">
    <property type="entry name" value="EamA"/>
    <property type="match status" value="2"/>
</dbReference>
<feature type="transmembrane region" description="Helical" evidence="6">
    <location>
        <begin position="212"/>
        <end position="234"/>
    </location>
</feature>
<comment type="similarity">
    <text evidence="2 6">Belongs to the drug/metabolite transporter (DMT) superfamily. Plant drug/metabolite exporter (P-DME) (TC 2.A.7.4) family.</text>
</comment>
<feature type="domain" description="EamA" evidence="7">
    <location>
        <begin position="182"/>
        <end position="320"/>
    </location>
</feature>
<feature type="transmembrane region" description="Helical" evidence="6">
    <location>
        <begin position="101"/>
        <end position="121"/>
    </location>
</feature>
<gene>
    <name evidence="8" type="ORF">RND81_03G227100</name>
</gene>
<feature type="domain" description="EamA" evidence="7">
    <location>
        <begin position="10"/>
        <end position="142"/>
    </location>
</feature>
<keyword evidence="4 6" id="KW-1133">Transmembrane helix</keyword>
<keyword evidence="5 6" id="KW-0472">Membrane</keyword>
<dbReference type="InterPro" id="IPR000620">
    <property type="entry name" value="EamA_dom"/>
</dbReference>
<dbReference type="GO" id="GO:0022857">
    <property type="term" value="F:transmembrane transporter activity"/>
    <property type="evidence" value="ECO:0007669"/>
    <property type="project" value="InterPro"/>
</dbReference>
<accession>A0AAW1M2D0</accession>
<evidence type="ECO:0000256" key="4">
    <source>
        <dbReference type="ARBA" id="ARBA00022989"/>
    </source>
</evidence>
<evidence type="ECO:0000259" key="7">
    <source>
        <dbReference type="Pfam" id="PF00892"/>
    </source>
</evidence>
<evidence type="ECO:0000256" key="2">
    <source>
        <dbReference type="ARBA" id="ARBA00007635"/>
    </source>
</evidence>
<reference evidence="8" key="1">
    <citation type="submission" date="2024-03" db="EMBL/GenBank/DDBJ databases">
        <title>WGS assembly of Saponaria officinalis var. Norfolk2.</title>
        <authorList>
            <person name="Jenkins J."/>
            <person name="Shu S."/>
            <person name="Grimwood J."/>
            <person name="Barry K."/>
            <person name="Goodstein D."/>
            <person name="Schmutz J."/>
            <person name="Leebens-Mack J."/>
            <person name="Osbourn A."/>
        </authorList>
    </citation>
    <scope>NUCLEOTIDE SEQUENCE [LARGE SCALE GENOMIC DNA]</scope>
    <source>
        <strain evidence="8">JIC</strain>
    </source>
</reference>
<name>A0AAW1M2D0_SAPOF</name>
<evidence type="ECO:0000313" key="8">
    <source>
        <dbReference type="EMBL" id="KAK9743260.1"/>
    </source>
</evidence>
<evidence type="ECO:0000256" key="1">
    <source>
        <dbReference type="ARBA" id="ARBA00004141"/>
    </source>
</evidence>
<dbReference type="Proteomes" id="UP001443914">
    <property type="component" value="Unassembled WGS sequence"/>
</dbReference>
<protein>
    <recommendedName>
        <fullName evidence="6">WAT1-related protein</fullName>
    </recommendedName>
</protein>
<feature type="transmembrane region" description="Helical" evidence="6">
    <location>
        <begin position="133"/>
        <end position="153"/>
    </location>
</feature>
<evidence type="ECO:0000256" key="5">
    <source>
        <dbReference type="ARBA" id="ARBA00023136"/>
    </source>
</evidence>
<feature type="transmembrane region" description="Helical" evidence="6">
    <location>
        <begin position="276"/>
        <end position="295"/>
    </location>
</feature>
<dbReference type="AlphaFoldDB" id="A0AAW1M2D0"/>
<feature type="transmembrane region" description="Helical" evidence="6">
    <location>
        <begin position="72"/>
        <end position="95"/>
    </location>
</feature>
<dbReference type="EMBL" id="JBDFQZ010000003">
    <property type="protein sequence ID" value="KAK9743260.1"/>
    <property type="molecule type" value="Genomic_DNA"/>
</dbReference>
<feature type="transmembrane region" description="Helical" evidence="6">
    <location>
        <begin position="40"/>
        <end position="60"/>
    </location>
</feature>
<keyword evidence="3 6" id="KW-0812">Transmembrane</keyword>
<dbReference type="PANTHER" id="PTHR31218">
    <property type="entry name" value="WAT1-RELATED PROTEIN"/>
    <property type="match status" value="1"/>
</dbReference>
<comment type="subcellular location">
    <subcellularLocation>
        <location evidence="1 6">Membrane</location>
        <topology evidence="1 6">Multi-pass membrane protein</topology>
    </subcellularLocation>
</comment>
<dbReference type="InterPro" id="IPR037185">
    <property type="entry name" value="EmrE-like"/>
</dbReference>
<dbReference type="InterPro" id="IPR030184">
    <property type="entry name" value="WAT1-related"/>
</dbReference>
<keyword evidence="9" id="KW-1185">Reference proteome</keyword>
<evidence type="ECO:0000256" key="6">
    <source>
        <dbReference type="RuleBase" id="RU363077"/>
    </source>
</evidence>
<evidence type="ECO:0000256" key="3">
    <source>
        <dbReference type="ARBA" id="ARBA00022692"/>
    </source>
</evidence>
<dbReference type="GO" id="GO:0016020">
    <property type="term" value="C:membrane"/>
    <property type="evidence" value="ECO:0007669"/>
    <property type="project" value="UniProtKB-SubCell"/>
</dbReference>
<evidence type="ECO:0000313" key="9">
    <source>
        <dbReference type="Proteomes" id="UP001443914"/>
    </source>
</evidence>